<proteinExistence type="predicted"/>
<reference evidence="1 2" key="1">
    <citation type="journal article" date="2016" name="Mol. Biol. Evol.">
        <title>Comparative Genomics of Early-Diverging Mushroom-Forming Fungi Provides Insights into the Origins of Lignocellulose Decay Capabilities.</title>
        <authorList>
            <person name="Nagy L.G."/>
            <person name="Riley R."/>
            <person name="Tritt A."/>
            <person name="Adam C."/>
            <person name="Daum C."/>
            <person name="Floudas D."/>
            <person name="Sun H."/>
            <person name="Yadav J.S."/>
            <person name="Pangilinan J."/>
            <person name="Larsson K.H."/>
            <person name="Matsuura K."/>
            <person name="Barry K."/>
            <person name="Labutti K."/>
            <person name="Kuo R."/>
            <person name="Ohm R.A."/>
            <person name="Bhattacharya S.S."/>
            <person name="Shirouzu T."/>
            <person name="Yoshinaga Y."/>
            <person name="Martin F.M."/>
            <person name="Grigoriev I.V."/>
            <person name="Hibbett D.S."/>
        </authorList>
    </citation>
    <scope>NUCLEOTIDE SEQUENCE [LARGE SCALE GENOMIC DNA]</scope>
    <source>
        <strain evidence="1 2">HHB14362 ss-1</strain>
    </source>
</reference>
<evidence type="ECO:0000313" key="1">
    <source>
        <dbReference type="EMBL" id="KZT22756.1"/>
    </source>
</evidence>
<dbReference type="Proteomes" id="UP000076761">
    <property type="component" value="Unassembled WGS sequence"/>
</dbReference>
<gene>
    <name evidence="1" type="ORF">NEOLEDRAFT_630637</name>
</gene>
<evidence type="ECO:0000313" key="2">
    <source>
        <dbReference type="Proteomes" id="UP000076761"/>
    </source>
</evidence>
<sequence>MVRRHFIYTPTNQDRSCTLSWSRETLCLLIFCLPALRLPRAHAGCHHHDCIQDNRCNHHHRNKNALHDVILKFVDHSSMPFRYSIVEKSPSNAALRRLLMINPSCRSAEKLPLVADTSEGPGKDFRGTTPPPASNIWCICLGDTKSCA</sequence>
<dbReference type="EMBL" id="KV425592">
    <property type="protein sequence ID" value="KZT22756.1"/>
    <property type="molecule type" value="Genomic_DNA"/>
</dbReference>
<organism evidence="1 2">
    <name type="scientific">Neolentinus lepideus HHB14362 ss-1</name>
    <dbReference type="NCBI Taxonomy" id="1314782"/>
    <lineage>
        <taxon>Eukaryota</taxon>
        <taxon>Fungi</taxon>
        <taxon>Dikarya</taxon>
        <taxon>Basidiomycota</taxon>
        <taxon>Agaricomycotina</taxon>
        <taxon>Agaricomycetes</taxon>
        <taxon>Gloeophyllales</taxon>
        <taxon>Gloeophyllaceae</taxon>
        <taxon>Neolentinus</taxon>
    </lineage>
</organism>
<keyword evidence="2" id="KW-1185">Reference proteome</keyword>
<name>A0A165QR19_9AGAM</name>
<dbReference type="AlphaFoldDB" id="A0A165QR19"/>
<protein>
    <submittedName>
        <fullName evidence="1">Uncharacterized protein</fullName>
    </submittedName>
</protein>
<accession>A0A165QR19</accession>
<dbReference type="InParanoid" id="A0A165QR19"/>